<organism evidence="11 12">
    <name type="scientific">Nonomuraea salmonea</name>
    <dbReference type="NCBI Taxonomy" id="46181"/>
    <lineage>
        <taxon>Bacteria</taxon>
        <taxon>Bacillati</taxon>
        <taxon>Actinomycetota</taxon>
        <taxon>Actinomycetes</taxon>
        <taxon>Streptosporangiales</taxon>
        <taxon>Streptosporangiaceae</taxon>
        <taxon>Nonomuraea</taxon>
    </lineage>
</organism>
<reference evidence="11 12" key="1">
    <citation type="submission" date="2024-09" db="EMBL/GenBank/DDBJ databases">
        <authorList>
            <person name="Sun Q."/>
            <person name="Mori K."/>
        </authorList>
    </citation>
    <scope>NUCLEOTIDE SEQUENCE [LARGE SCALE GENOMIC DNA]</scope>
    <source>
        <strain evidence="11 12">JCM 3324</strain>
    </source>
</reference>
<keyword evidence="12" id="KW-1185">Reference proteome</keyword>
<proteinExistence type="predicted"/>
<evidence type="ECO:0000313" key="12">
    <source>
        <dbReference type="Proteomes" id="UP001589568"/>
    </source>
</evidence>
<evidence type="ECO:0000256" key="2">
    <source>
        <dbReference type="ARBA" id="ARBA00022475"/>
    </source>
</evidence>
<evidence type="ECO:0000256" key="9">
    <source>
        <dbReference type="SAM" id="Phobius"/>
    </source>
</evidence>
<evidence type="ECO:0000256" key="6">
    <source>
        <dbReference type="ARBA" id="ARBA00023118"/>
    </source>
</evidence>
<feature type="region of interest" description="Disordered" evidence="8">
    <location>
        <begin position="1"/>
        <end position="38"/>
    </location>
</feature>
<feature type="transmembrane region" description="Helical" evidence="9">
    <location>
        <begin position="97"/>
        <end position="117"/>
    </location>
</feature>
<feature type="transmembrane region" description="Helical" evidence="9">
    <location>
        <begin position="173"/>
        <end position="197"/>
    </location>
</feature>
<keyword evidence="5 9" id="KW-1133">Transmembrane helix</keyword>
<evidence type="ECO:0000259" key="10">
    <source>
        <dbReference type="Pfam" id="PF18967"/>
    </source>
</evidence>
<dbReference type="InterPro" id="IPR043760">
    <property type="entry name" value="PycTM_dom"/>
</dbReference>
<evidence type="ECO:0000256" key="5">
    <source>
        <dbReference type="ARBA" id="ARBA00022989"/>
    </source>
</evidence>
<feature type="compositionally biased region" description="Basic and acidic residues" evidence="8">
    <location>
        <begin position="22"/>
        <end position="38"/>
    </location>
</feature>
<feature type="domain" description="Pycsar effector protein" evidence="10">
    <location>
        <begin position="48"/>
        <end position="195"/>
    </location>
</feature>
<gene>
    <name evidence="11" type="ORF">ACFFR3_46220</name>
</gene>
<keyword evidence="4" id="KW-0547">Nucleotide-binding</keyword>
<keyword evidence="7 9" id="KW-0472">Membrane</keyword>
<keyword evidence="2" id="KW-1003">Cell membrane</keyword>
<dbReference type="Proteomes" id="UP001589568">
    <property type="component" value="Unassembled WGS sequence"/>
</dbReference>
<evidence type="ECO:0000313" key="11">
    <source>
        <dbReference type="EMBL" id="MFB9476934.1"/>
    </source>
</evidence>
<dbReference type="Pfam" id="PF18967">
    <property type="entry name" value="PycTM"/>
    <property type="match status" value="1"/>
</dbReference>
<keyword evidence="3 9" id="KW-0812">Transmembrane</keyword>
<evidence type="ECO:0000256" key="3">
    <source>
        <dbReference type="ARBA" id="ARBA00022692"/>
    </source>
</evidence>
<evidence type="ECO:0000256" key="7">
    <source>
        <dbReference type="ARBA" id="ARBA00023136"/>
    </source>
</evidence>
<evidence type="ECO:0000256" key="4">
    <source>
        <dbReference type="ARBA" id="ARBA00022741"/>
    </source>
</evidence>
<dbReference type="RefSeq" id="WP_379485229.1">
    <property type="nucleotide sequence ID" value="NZ_JBHMCF010000057.1"/>
</dbReference>
<comment type="caution">
    <text evidence="11">The sequence shown here is derived from an EMBL/GenBank/DDBJ whole genome shotgun (WGS) entry which is preliminary data.</text>
</comment>
<comment type="subcellular location">
    <subcellularLocation>
        <location evidence="1">Cell membrane</location>
    </subcellularLocation>
</comment>
<accession>A0ABV5P4S7</accession>
<name>A0ABV5P4S7_9ACTN</name>
<evidence type="ECO:0000256" key="1">
    <source>
        <dbReference type="ARBA" id="ARBA00004236"/>
    </source>
</evidence>
<keyword evidence="6" id="KW-0051">Antiviral defense</keyword>
<evidence type="ECO:0000256" key="8">
    <source>
        <dbReference type="SAM" id="MobiDB-lite"/>
    </source>
</evidence>
<feature type="transmembrane region" description="Helical" evidence="9">
    <location>
        <begin position="68"/>
        <end position="85"/>
    </location>
</feature>
<protein>
    <submittedName>
        <fullName evidence="11">Pycsar system effector family protein</fullName>
    </submittedName>
</protein>
<sequence length="198" mass="21743">MTAPHHRPPYPHSDAPSGPARHRAEDGQTRAERARHRENTAAEVVDILKADFAATQEQLKRIDEKAKFFLALAGGGIVVGADLLTAQPAPPPTATGWLISGLSMLTVCVLMLMGVVLPRLPRKRERAYGMFAVALRGPRAAFAAVRRSVEQVQDDLVDEYDRMARLAVRRYKVLRVVGWSIGAAVLQLVVAVLITVWH</sequence>
<dbReference type="EMBL" id="JBHMCF010000057">
    <property type="protein sequence ID" value="MFB9476934.1"/>
    <property type="molecule type" value="Genomic_DNA"/>
</dbReference>